<keyword evidence="5" id="KW-1185">Reference proteome</keyword>
<evidence type="ECO:0000313" key="5">
    <source>
        <dbReference type="Proteomes" id="UP000018004"/>
    </source>
</evidence>
<dbReference type="AlphaFoldDB" id="V6SLU7"/>
<dbReference type="InterPro" id="IPR038352">
    <property type="entry name" value="Imelysin_sf"/>
</dbReference>
<evidence type="ECO:0000259" key="3">
    <source>
        <dbReference type="Pfam" id="PF09375"/>
    </source>
</evidence>
<dbReference type="PATRIC" id="fig|1341181.4.peg.1885"/>
<dbReference type="InterPro" id="IPR018976">
    <property type="entry name" value="Imelysin-like"/>
</dbReference>
<reference evidence="4 5" key="1">
    <citation type="submission" date="2013-08" db="EMBL/GenBank/DDBJ databases">
        <title>Flavobacterium limnosediminis JC2902 genome sequencing.</title>
        <authorList>
            <person name="Lee K."/>
            <person name="Yi H."/>
            <person name="Park S."/>
            <person name="Chun J."/>
        </authorList>
    </citation>
    <scope>NUCLEOTIDE SEQUENCE [LARGE SCALE GENOMIC DNA]</scope>
    <source>
        <strain evidence="4 5">JC2902</strain>
    </source>
</reference>
<gene>
    <name evidence="4" type="ORF">FLJC2902T_19180</name>
</gene>
<dbReference type="EMBL" id="AVGG01000008">
    <property type="protein sequence ID" value="ESU27596.1"/>
    <property type="molecule type" value="Genomic_DNA"/>
</dbReference>
<dbReference type="CDD" id="cd14659">
    <property type="entry name" value="Imelysin-like_IPPA"/>
    <property type="match status" value="1"/>
</dbReference>
<comment type="caution">
    <text evidence="4">The sequence shown here is derived from an EMBL/GenBank/DDBJ whole genome shotgun (WGS) entry which is preliminary data.</text>
</comment>
<name>V6SLU7_9FLAO</name>
<dbReference type="Pfam" id="PF09375">
    <property type="entry name" value="Peptidase_M75"/>
    <property type="match status" value="1"/>
</dbReference>
<dbReference type="eggNOG" id="COG3489">
    <property type="taxonomic scope" value="Bacteria"/>
</dbReference>
<comment type="subcellular location">
    <subcellularLocation>
        <location evidence="1">Cell envelope</location>
    </subcellularLocation>
</comment>
<sequence>MKKILLLIGFTALFAACSSSDNGSDSSGDGYDRTALLTNWADNIIIPSFENYQTKVNTLQTEIAAFTAAPTETDLQEVRTAWVEAYKAFQYVSIYEIGKAEEVNFVSCTNIYPTNTTGIEANIASGTYNFSLISQFDKQGFPALDYMINGLGADDAAIVAFYTSNGNATNYKQYLTDLAARLKTNADAIVNDWNGSYRSTFIGSNGNSVSSSVNRMVNIFVKNYEKNVRAGKVGIPAGIFSSGTTYPNKVEGYYKNDISKVLLNEAVKASQDFFNGKHFNAAETGPGLKAYLEYLNVVKSGQPLSTIINNQFTTIFNANALLNDSFSQQIFTDNSKMIAAYDQLQWNVVYFKADMMPALNITVDYVDADGD</sequence>
<dbReference type="STRING" id="1341181.FLJC2902T_19180"/>
<keyword evidence="2" id="KW-0732">Signal</keyword>
<dbReference type="PROSITE" id="PS51257">
    <property type="entry name" value="PROKAR_LIPOPROTEIN"/>
    <property type="match status" value="1"/>
</dbReference>
<feature type="domain" description="Imelysin-like" evidence="3">
    <location>
        <begin position="45"/>
        <end position="343"/>
    </location>
</feature>
<evidence type="ECO:0000256" key="2">
    <source>
        <dbReference type="ARBA" id="ARBA00022729"/>
    </source>
</evidence>
<dbReference type="GO" id="GO:0030313">
    <property type="term" value="C:cell envelope"/>
    <property type="evidence" value="ECO:0007669"/>
    <property type="project" value="UniProtKB-SubCell"/>
</dbReference>
<organism evidence="4 5">
    <name type="scientific">Flavobacterium limnosediminis JC2902</name>
    <dbReference type="NCBI Taxonomy" id="1341181"/>
    <lineage>
        <taxon>Bacteria</taxon>
        <taxon>Pseudomonadati</taxon>
        <taxon>Bacteroidota</taxon>
        <taxon>Flavobacteriia</taxon>
        <taxon>Flavobacteriales</taxon>
        <taxon>Flavobacteriaceae</taxon>
        <taxon>Flavobacterium</taxon>
    </lineage>
</organism>
<evidence type="ECO:0000256" key="1">
    <source>
        <dbReference type="ARBA" id="ARBA00004196"/>
    </source>
</evidence>
<dbReference type="Gene3D" id="1.20.1420.20">
    <property type="entry name" value="M75 peptidase, HXXE motif"/>
    <property type="match status" value="1"/>
</dbReference>
<evidence type="ECO:0000313" key="4">
    <source>
        <dbReference type="EMBL" id="ESU27596.1"/>
    </source>
</evidence>
<accession>V6SLU7</accession>
<dbReference type="Proteomes" id="UP000018004">
    <property type="component" value="Unassembled WGS sequence"/>
</dbReference>
<dbReference type="RefSeq" id="WP_023579519.1">
    <property type="nucleotide sequence ID" value="NZ_AVGG01000008.1"/>
</dbReference>
<proteinExistence type="predicted"/>
<dbReference type="InterPro" id="IPR034984">
    <property type="entry name" value="Imelysin-like_IPPA"/>
</dbReference>
<dbReference type="OrthoDB" id="650514at2"/>
<protein>
    <submittedName>
        <fullName evidence="4">IrpA protein</fullName>
    </submittedName>
</protein>